<accession>A0A0L0HGN5</accession>
<evidence type="ECO:0000256" key="2">
    <source>
        <dbReference type="SAM" id="MobiDB-lite"/>
    </source>
</evidence>
<dbReference type="GeneID" id="27688739"/>
<dbReference type="PANTHER" id="PTHR21043">
    <property type="entry name" value="IOJAP SUPERFAMILY ORTHOLOG"/>
    <property type="match status" value="1"/>
</dbReference>
<dbReference type="eggNOG" id="KOG3212">
    <property type="taxonomic scope" value="Eukaryota"/>
</dbReference>
<dbReference type="AlphaFoldDB" id="A0A0L0HGN5"/>
<comment type="similarity">
    <text evidence="1">Belongs to the Iojap/RsfS family.</text>
</comment>
<dbReference type="Gene3D" id="3.30.460.10">
    <property type="entry name" value="Beta Polymerase, domain 2"/>
    <property type="match status" value="1"/>
</dbReference>
<dbReference type="OrthoDB" id="21330at2759"/>
<proteinExistence type="inferred from homology"/>
<reference evidence="3 4" key="1">
    <citation type="submission" date="2009-08" db="EMBL/GenBank/DDBJ databases">
        <title>The Genome Sequence of Spizellomyces punctatus strain DAOM BR117.</title>
        <authorList>
            <consortium name="The Broad Institute Genome Sequencing Platform"/>
            <person name="Russ C."/>
            <person name="Cuomo C."/>
            <person name="Shea T."/>
            <person name="Young S.K."/>
            <person name="Zeng Q."/>
            <person name="Koehrsen M."/>
            <person name="Haas B."/>
            <person name="Borodovsky M."/>
            <person name="Guigo R."/>
            <person name="Alvarado L."/>
            <person name="Berlin A."/>
            <person name="Bochicchio J."/>
            <person name="Borenstein D."/>
            <person name="Chapman S."/>
            <person name="Chen Z."/>
            <person name="Engels R."/>
            <person name="Freedman E."/>
            <person name="Gellesch M."/>
            <person name="Goldberg J."/>
            <person name="Griggs A."/>
            <person name="Gujja S."/>
            <person name="Heiman D."/>
            <person name="Hepburn T."/>
            <person name="Howarth C."/>
            <person name="Jen D."/>
            <person name="Larson L."/>
            <person name="Lewis B."/>
            <person name="Mehta T."/>
            <person name="Park D."/>
            <person name="Pearson M."/>
            <person name="Roberts A."/>
            <person name="Saif S."/>
            <person name="Shenoy N."/>
            <person name="Sisk P."/>
            <person name="Stolte C."/>
            <person name="Sykes S."/>
            <person name="Thomson T."/>
            <person name="Walk T."/>
            <person name="White J."/>
            <person name="Yandava C."/>
            <person name="Burger G."/>
            <person name="Gray M.W."/>
            <person name="Holland P.W.H."/>
            <person name="King N."/>
            <person name="Lang F.B.F."/>
            <person name="Roger A.J."/>
            <person name="Ruiz-Trillo I."/>
            <person name="Lander E."/>
            <person name="Nusbaum C."/>
        </authorList>
    </citation>
    <scope>NUCLEOTIDE SEQUENCE [LARGE SCALE GENOMIC DNA]</scope>
    <source>
        <strain evidence="3 4">DAOM BR117</strain>
    </source>
</reference>
<gene>
    <name evidence="3" type="ORF">SPPG_05358</name>
</gene>
<dbReference type="Proteomes" id="UP000053201">
    <property type="component" value="Unassembled WGS sequence"/>
</dbReference>
<dbReference type="InterPro" id="IPR043519">
    <property type="entry name" value="NT_sf"/>
</dbReference>
<evidence type="ECO:0000256" key="1">
    <source>
        <dbReference type="ARBA" id="ARBA00010574"/>
    </source>
</evidence>
<keyword evidence="4" id="KW-1185">Reference proteome</keyword>
<protein>
    <submittedName>
        <fullName evidence="3">Iojap-like ribosome-associated protein</fullName>
    </submittedName>
</protein>
<dbReference type="Pfam" id="PF02410">
    <property type="entry name" value="RsfS"/>
    <property type="match status" value="1"/>
</dbReference>
<dbReference type="OMA" id="EWPTHEE"/>
<feature type="compositionally biased region" description="Basic and acidic residues" evidence="2">
    <location>
        <begin position="104"/>
        <end position="141"/>
    </location>
</feature>
<evidence type="ECO:0000313" key="3">
    <source>
        <dbReference type="EMBL" id="KNC99983.1"/>
    </source>
</evidence>
<name>A0A0L0HGN5_SPIPD</name>
<dbReference type="RefSeq" id="XP_016608023.1">
    <property type="nucleotide sequence ID" value="XM_016753576.1"/>
</dbReference>
<dbReference type="GO" id="GO:0043023">
    <property type="term" value="F:ribosomal large subunit binding"/>
    <property type="evidence" value="ECO:0007669"/>
    <property type="project" value="TreeGrafter"/>
</dbReference>
<dbReference type="HAMAP" id="MF_01477">
    <property type="entry name" value="Iojap_RsfS"/>
    <property type="match status" value="1"/>
</dbReference>
<dbReference type="PANTHER" id="PTHR21043:SF0">
    <property type="entry name" value="MITOCHONDRIAL ASSEMBLY OF RIBOSOMAL LARGE SUBUNIT PROTEIN 1"/>
    <property type="match status" value="1"/>
</dbReference>
<dbReference type="VEuPathDB" id="FungiDB:SPPG_05358"/>
<dbReference type="SUPFAM" id="SSF81301">
    <property type="entry name" value="Nucleotidyltransferase"/>
    <property type="match status" value="1"/>
</dbReference>
<dbReference type="NCBIfam" id="TIGR00090">
    <property type="entry name" value="rsfS_iojap_ybeB"/>
    <property type="match status" value="1"/>
</dbReference>
<dbReference type="GO" id="GO:0017148">
    <property type="term" value="P:negative regulation of translation"/>
    <property type="evidence" value="ECO:0007669"/>
    <property type="project" value="TreeGrafter"/>
</dbReference>
<dbReference type="GO" id="GO:0090071">
    <property type="term" value="P:negative regulation of ribosome biogenesis"/>
    <property type="evidence" value="ECO:0007669"/>
    <property type="project" value="TreeGrafter"/>
</dbReference>
<evidence type="ECO:0000313" key="4">
    <source>
        <dbReference type="Proteomes" id="UP000053201"/>
    </source>
</evidence>
<feature type="region of interest" description="Disordered" evidence="2">
    <location>
        <begin position="84"/>
        <end position="156"/>
    </location>
</feature>
<dbReference type="InterPro" id="IPR004394">
    <property type="entry name" value="Iojap/RsfS/C7orf30"/>
</dbReference>
<sequence length="409" mass="46631">MSINRITLRWLQSAIMTTASRKQSIGCAFCRSPIVRKPHAATFQTSAGLLARKARGVQSDEKPRVTDYRIDELADEILDEIFDKAPRKKQSGERKTAVDPNDEPWDRSSLGRETEASKLSGERVDVRGDIKEEASRSEKLDQSAVDPLAKGSDALPRSQYAQYGIESAEDREARRTIEQKYYDVNEPERGSLSDDWYVDEAYNIAGEAPKPSDFVPRWMRGIEIAEQRSQGIIEEEEIDTNGPLRLQQVVDVLREEKGTNLVAIDMRNKCDYADYMIIVEGRSKKQIYALADAVRRKAKHQVGLDPSIPHNLTIEGTDSEDWMVLDTGRFIIHCFTPEARARYNLEGLWTAIKDPLLALVRDADIEQQQLAEAGRGWDSRPREEFRIKDIERRHVPGEEEVVEQFNAQR</sequence>
<dbReference type="STRING" id="645134.A0A0L0HGN5"/>
<dbReference type="GO" id="GO:0005739">
    <property type="term" value="C:mitochondrion"/>
    <property type="evidence" value="ECO:0007669"/>
    <property type="project" value="TreeGrafter"/>
</dbReference>
<feature type="compositionally biased region" description="Basic and acidic residues" evidence="2">
    <location>
        <begin position="84"/>
        <end position="97"/>
    </location>
</feature>
<organism evidence="3 4">
    <name type="scientific">Spizellomyces punctatus (strain DAOM BR117)</name>
    <dbReference type="NCBI Taxonomy" id="645134"/>
    <lineage>
        <taxon>Eukaryota</taxon>
        <taxon>Fungi</taxon>
        <taxon>Fungi incertae sedis</taxon>
        <taxon>Chytridiomycota</taxon>
        <taxon>Chytridiomycota incertae sedis</taxon>
        <taxon>Chytridiomycetes</taxon>
        <taxon>Spizellomycetales</taxon>
        <taxon>Spizellomycetaceae</taxon>
        <taxon>Spizellomyces</taxon>
    </lineage>
</organism>
<dbReference type="EMBL" id="KQ257457">
    <property type="protein sequence ID" value="KNC99983.1"/>
    <property type="molecule type" value="Genomic_DNA"/>
</dbReference>
<dbReference type="InParanoid" id="A0A0L0HGN5"/>